<gene>
    <name evidence="1" type="ORF">SAMN04488694_12646</name>
</gene>
<evidence type="ECO:0000313" key="2">
    <source>
        <dbReference type="Proteomes" id="UP000199320"/>
    </source>
</evidence>
<dbReference type="Proteomes" id="UP000199320">
    <property type="component" value="Unassembled WGS sequence"/>
</dbReference>
<evidence type="ECO:0000313" key="1">
    <source>
        <dbReference type="EMBL" id="SEU01289.1"/>
    </source>
</evidence>
<dbReference type="Gene3D" id="1.10.10.10">
    <property type="entry name" value="Winged helix-like DNA-binding domain superfamily/Winged helix DNA-binding domain"/>
    <property type="match status" value="1"/>
</dbReference>
<reference evidence="2" key="1">
    <citation type="submission" date="2016-10" db="EMBL/GenBank/DDBJ databases">
        <authorList>
            <person name="Varghese N."/>
            <person name="Submissions S."/>
        </authorList>
    </citation>
    <scope>NUCLEOTIDE SEQUENCE [LARGE SCALE GENOMIC DNA]</scope>
    <source>
        <strain evidence="2">CDM_6</strain>
    </source>
</reference>
<dbReference type="InterPro" id="IPR036388">
    <property type="entry name" value="WH-like_DNA-bd_sf"/>
</dbReference>
<dbReference type="AlphaFoldDB" id="A0A1I0IXI9"/>
<name>A0A1I0IXI9_9EURY</name>
<dbReference type="STRING" id="392421.SAMN04488694_12646"/>
<protein>
    <recommendedName>
        <fullName evidence="3">HTH marR-type domain-containing protein</fullName>
    </recommendedName>
</protein>
<keyword evidence="2" id="KW-1185">Reference proteome</keyword>
<accession>A0A1I0IXI9</accession>
<sequence>MTTEITPLMSSEIDLTDKQQAVLEEMAHVLSDPRRSTVKTKEVAQALGEESASLSGTVRRLKNKGAIEPFVQTTRDTAWRLNEDVAGELNDLERFSGGELA</sequence>
<organism evidence="1 2">
    <name type="scientific">Natrinema hispanicum</name>
    <dbReference type="NCBI Taxonomy" id="392421"/>
    <lineage>
        <taxon>Archaea</taxon>
        <taxon>Methanobacteriati</taxon>
        <taxon>Methanobacteriota</taxon>
        <taxon>Stenosarchaea group</taxon>
        <taxon>Halobacteria</taxon>
        <taxon>Halobacteriales</taxon>
        <taxon>Natrialbaceae</taxon>
        <taxon>Natrinema</taxon>
    </lineage>
</organism>
<dbReference type="InterPro" id="IPR036390">
    <property type="entry name" value="WH_DNA-bd_sf"/>
</dbReference>
<dbReference type="SUPFAM" id="SSF46785">
    <property type="entry name" value="Winged helix' DNA-binding domain"/>
    <property type="match status" value="1"/>
</dbReference>
<evidence type="ECO:0008006" key="3">
    <source>
        <dbReference type="Google" id="ProtNLM"/>
    </source>
</evidence>
<proteinExistence type="predicted"/>
<dbReference type="EMBL" id="FOIC01000026">
    <property type="protein sequence ID" value="SEU01289.1"/>
    <property type="molecule type" value="Genomic_DNA"/>
</dbReference>